<comment type="similarity">
    <text evidence="1">Belongs to the short-chain dehydrogenases/reductases (SDR) family.</text>
</comment>
<evidence type="ECO:0000313" key="3">
    <source>
        <dbReference type="Proteomes" id="UP000007347"/>
    </source>
</evidence>
<dbReference type="SUPFAM" id="SSF55961">
    <property type="entry name" value="Bet v1-like"/>
    <property type="match status" value="1"/>
</dbReference>
<accession>K0NGS8</accession>
<dbReference type="SUPFAM" id="SSF51735">
    <property type="entry name" value="NAD(P)-binding Rossmann-fold domains"/>
    <property type="match status" value="1"/>
</dbReference>
<evidence type="ECO:0000313" key="2">
    <source>
        <dbReference type="EMBL" id="CCK78197.1"/>
    </source>
</evidence>
<reference evidence="2 3" key="1">
    <citation type="journal article" date="2013" name="Environ. Microbiol.">
        <title>Complete genome, catabolic sub-proteomes and key-metabolites of Desulfobacula toluolica Tol2, a marine, aromatic compound-degrading, sulfate-reducing bacterium.</title>
        <authorList>
            <person name="Wohlbrand L."/>
            <person name="Jacob J.H."/>
            <person name="Kube M."/>
            <person name="Mussmann M."/>
            <person name="Jarling R."/>
            <person name="Beck A."/>
            <person name="Amann R."/>
            <person name="Wilkes H."/>
            <person name="Reinhardt R."/>
            <person name="Rabus R."/>
        </authorList>
    </citation>
    <scope>NUCLEOTIDE SEQUENCE [LARGE SCALE GENOMIC DNA]</scope>
    <source>
        <strain evidence="3">DSM 7467 / Tol2</strain>
    </source>
</reference>
<dbReference type="RefSeq" id="WP_014955555.1">
    <property type="nucleotide sequence ID" value="NC_018645.1"/>
</dbReference>
<dbReference type="AlphaFoldDB" id="K0NGS8"/>
<dbReference type="Gene3D" id="3.40.50.720">
    <property type="entry name" value="NAD(P)-binding Rossmann-like Domain"/>
    <property type="match status" value="1"/>
</dbReference>
<dbReference type="InterPro" id="IPR023393">
    <property type="entry name" value="START-like_dom_sf"/>
</dbReference>
<dbReference type="Pfam" id="PF10604">
    <property type="entry name" value="Polyketide_cyc2"/>
    <property type="match status" value="1"/>
</dbReference>
<dbReference type="PRINTS" id="PR00081">
    <property type="entry name" value="GDHRDH"/>
</dbReference>
<dbReference type="STRING" id="651182.TOL2_C00270"/>
<dbReference type="PANTHER" id="PTHR44656:SF7">
    <property type="entry name" value="DEHYDROGENASE_REDUCTASE SDR FAMILY MEMBER 12"/>
    <property type="match status" value="1"/>
</dbReference>
<evidence type="ECO:0000256" key="1">
    <source>
        <dbReference type="RuleBase" id="RU000363"/>
    </source>
</evidence>
<dbReference type="KEGG" id="dto:TOL2_C00270"/>
<gene>
    <name evidence="2" type="ordered locus">TOL2_C00270</name>
</gene>
<dbReference type="InterPro" id="IPR036291">
    <property type="entry name" value="NAD(P)-bd_dom_sf"/>
</dbReference>
<dbReference type="PANTHER" id="PTHR44656">
    <property type="entry name" value="DEHYDROGENASE/REDUCTASE SDR FAMILY MEMBER 12"/>
    <property type="match status" value="1"/>
</dbReference>
<dbReference type="InterPro" id="IPR052992">
    <property type="entry name" value="SDR_member_12"/>
</dbReference>
<protein>
    <submittedName>
        <fullName evidence="2">Putative short chain dehydrogenase/reductase</fullName>
    </submittedName>
</protein>
<keyword evidence="3" id="KW-1185">Reference proteome</keyword>
<dbReference type="Gene3D" id="3.30.530.20">
    <property type="match status" value="1"/>
</dbReference>
<dbReference type="EMBL" id="FO203503">
    <property type="protein sequence ID" value="CCK78197.1"/>
    <property type="molecule type" value="Genomic_DNA"/>
</dbReference>
<proteinExistence type="inferred from homology"/>
<dbReference type="OrthoDB" id="109589at2"/>
<dbReference type="Proteomes" id="UP000007347">
    <property type="component" value="Chromosome"/>
</dbReference>
<sequence>MIVLNESILVQKPIESVFNYTSEFSNIQNWDPGVVSSVKKSLGDVSAGTQYDLILKYGPFRPKMQYVVTEYEPFSRVVLKGKGTSYSATDTILFIQTPSGTRIDYQATIEFSGFANIIEPLLVPVIKRIGKIAIQGLEKTLNPDFNFPRKGKMFSSGSNIIDYIADHTILPGMMMFSKFGYAIGKRFRTKNTDILYGKRVVITGGTSGIGKAAAFELARKNAFLTIIARNREKALKIQREIIEQTGNTHVDFLVADLSLMADIKRVSKQLAEKKKTIDILINNAGALFNERMETKEGFEKTFATDLLGVFYLTQNLIPVFCKSGGARIINVSSGGMYTQKIDVNDLQNKILPYDGSKAYARAKRGIVILTELWAKRLKNKKIVVHAMHPGWVDTPGIESSLPRFHSFTRSILRTPQQGADTIVWLACAKEPGLCSGWFWLDRRPRETVVFPWTLGSQIKDHTLWNKLEKLTRRF</sequence>
<dbReference type="InterPro" id="IPR002347">
    <property type="entry name" value="SDR_fam"/>
</dbReference>
<dbReference type="PRINTS" id="PR00080">
    <property type="entry name" value="SDRFAMILY"/>
</dbReference>
<dbReference type="HOGENOM" id="CLU_557545_0_0_7"/>
<organism evidence="2 3">
    <name type="scientific">Desulfobacula toluolica (strain DSM 7467 / Tol2)</name>
    <dbReference type="NCBI Taxonomy" id="651182"/>
    <lineage>
        <taxon>Bacteria</taxon>
        <taxon>Pseudomonadati</taxon>
        <taxon>Thermodesulfobacteriota</taxon>
        <taxon>Desulfobacteria</taxon>
        <taxon>Desulfobacterales</taxon>
        <taxon>Desulfobacteraceae</taxon>
        <taxon>Desulfobacula</taxon>
    </lineage>
</organism>
<dbReference type="InterPro" id="IPR019587">
    <property type="entry name" value="Polyketide_cyclase/dehydratase"/>
</dbReference>
<dbReference type="Pfam" id="PF00106">
    <property type="entry name" value="adh_short"/>
    <property type="match status" value="1"/>
</dbReference>
<name>K0NGS8_DESTT</name>
<dbReference type="CDD" id="cd08865">
    <property type="entry name" value="SRPBCC_10"/>
    <property type="match status" value="1"/>
</dbReference>